<evidence type="ECO:0000256" key="1">
    <source>
        <dbReference type="ARBA" id="ARBA00004651"/>
    </source>
</evidence>
<comment type="similarity">
    <text evidence="2 13">Belongs to the sodium:solute symporter (SSF) (TC 2.A.21) family.</text>
</comment>
<proteinExistence type="inferred from homology"/>
<keyword evidence="9" id="KW-0406">Ion transport</keyword>
<dbReference type="InterPro" id="IPR038377">
    <property type="entry name" value="Na/Glc_symporter_sf"/>
</dbReference>
<evidence type="ECO:0000256" key="8">
    <source>
        <dbReference type="ARBA" id="ARBA00023053"/>
    </source>
</evidence>
<feature type="transmembrane region" description="Helical" evidence="15">
    <location>
        <begin position="300"/>
        <end position="329"/>
    </location>
</feature>
<dbReference type="PROSITE" id="PS50283">
    <property type="entry name" value="NA_SOLUT_SYMP_3"/>
    <property type="match status" value="1"/>
</dbReference>
<feature type="transmembrane region" description="Helical" evidence="15">
    <location>
        <begin position="70"/>
        <end position="90"/>
    </location>
</feature>
<organism evidence="16 17">
    <name type="scientific">Brevibacterium casei</name>
    <dbReference type="NCBI Taxonomy" id="33889"/>
    <lineage>
        <taxon>Bacteria</taxon>
        <taxon>Bacillati</taxon>
        <taxon>Actinomycetota</taxon>
        <taxon>Actinomycetes</taxon>
        <taxon>Micrococcales</taxon>
        <taxon>Brevibacteriaceae</taxon>
        <taxon>Brevibacterium</taxon>
    </lineage>
</organism>
<keyword evidence="8" id="KW-0915">Sodium</keyword>
<evidence type="ECO:0000256" key="2">
    <source>
        <dbReference type="ARBA" id="ARBA00006434"/>
    </source>
</evidence>
<evidence type="ECO:0000256" key="15">
    <source>
        <dbReference type="SAM" id="Phobius"/>
    </source>
</evidence>
<evidence type="ECO:0000256" key="12">
    <source>
        <dbReference type="ARBA" id="ARBA00033708"/>
    </source>
</evidence>
<feature type="region of interest" description="Disordered" evidence="14">
    <location>
        <begin position="465"/>
        <end position="488"/>
    </location>
</feature>
<keyword evidence="6" id="KW-0769">Symport</keyword>
<dbReference type="Pfam" id="PF00474">
    <property type="entry name" value="SSF"/>
    <property type="match status" value="1"/>
</dbReference>
<keyword evidence="4" id="KW-1003">Cell membrane</keyword>
<evidence type="ECO:0000256" key="10">
    <source>
        <dbReference type="ARBA" id="ARBA00023136"/>
    </source>
</evidence>
<dbReference type="PANTHER" id="PTHR48086:SF3">
    <property type="entry name" value="SODIUM_PROLINE SYMPORTER"/>
    <property type="match status" value="1"/>
</dbReference>
<evidence type="ECO:0000256" key="6">
    <source>
        <dbReference type="ARBA" id="ARBA00022847"/>
    </source>
</evidence>
<evidence type="ECO:0000256" key="4">
    <source>
        <dbReference type="ARBA" id="ARBA00022475"/>
    </source>
</evidence>
<evidence type="ECO:0000256" key="14">
    <source>
        <dbReference type="SAM" id="MobiDB-lite"/>
    </source>
</evidence>
<feature type="transmembrane region" description="Helical" evidence="15">
    <location>
        <begin position="431"/>
        <end position="451"/>
    </location>
</feature>
<evidence type="ECO:0000256" key="3">
    <source>
        <dbReference type="ARBA" id="ARBA00022448"/>
    </source>
</evidence>
<keyword evidence="11" id="KW-0739">Sodium transport</keyword>
<dbReference type="GO" id="GO:0005886">
    <property type="term" value="C:plasma membrane"/>
    <property type="evidence" value="ECO:0007669"/>
    <property type="project" value="UniProtKB-SubCell"/>
</dbReference>
<dbReference type="GO" id="GO:0015293">
    <property type="term" value="F:symporter activity"/>
    <property type="evidence" value="ECO:0007669"/>
    <property type="project" value="UniProtKB-KW"/>
</dbReference>
<sequence>MNWYIVWILAFLALLFAVSLRSSKTVKTADNYVMGDFSLGFFPICGSVIATVTGSAALIGAAGKGFTLGVSYLITSLAFVGFTIATVIVLGPTIRRLRLYTLPELFARRFGRAAALIPALITGLLYMTPTFGMQLVGMAALLSSVTPIPTFWGVLLGFLVTLAFTMIGGLPSVAWTDAIQTVVILAGVVLALVVGIAALGGPAEVVAATPPQLLEFDSIGGMELLNWFLIFGPFYIVWQTTWQRLTAASTPKIGYSAVTIGFIVSGLVSVVAVLIGIAALQRFPADTKPDLVYTSFISEIFPPWLGGLLMVSLVAALLTGATSFLLSGAINISKDIYQGWVNPGAGDQRILVVSRLSVGAMAVLGLVIALLIDDIIAIYELALTFTASTLVMPVLAAMFWRRATTTGVIVSMVAAAAAAVLWRLAGTPFGLHEIAPGLLVSAITLVIVSLVSRHSANETVTAYALEGRGTPTGESTDAHESRTLSNES</sequence>
<feature type="transmembrane region" description="Helical" evidence="15">
    <location>
        <begin position="407"/>
        <end position="425"/>
    </location>
</feature>
<evidence type="ECO:0000256" key="5">
    <source>
        <dbReference type="ARBA" id="ARBA00022692"/>
    </source>
</evidence>
<feature type="transmembrane region" description="Helical" evidence="15">
    <location>
        <begin position="110"/>
        <end position="128"/>
    </location>
</feature>
<name>A0A7T4DHV2_9MICO</name>
<keyword evidence="3" id="KW-0813">Transport</keyword>
<keyword evidence="5 15" id="KW-0812">Transmembrane</keyword>
<feature type="transmembrane region" description="Helical" evidence="15">
    <location>
        <begin position="148"/>
        <end position="170"/>
    </location>
</feature>
<dbReference type="GO" id="GO:0006814">
    <property type="term" value="P:sodium ion transport"/>
    <property type="evidence" value="ECO:0007669"/>
    <property type="project" value="UniProtKB-KW"/>
</dbReference>
<dbReference type="Proteomes" id="UP000595374">
    <property type="component" value="Chromosome"/>
</dbReference>
<comment type="catalytic activity">
    <reaction evidence="12">
        <text>L-proline(in) + Na(+)(in) = L-proline(out) + Na(+)(out)</text>
        <dbReference type="Rhea" id="RHEA:28967"/>
        <dbReference type="ChEBI" id="CHEBI:29101"/>
        <dbReference type="ChEBI" id="CHEBI:60039"/>
    </reaction>
</comment>
<dbReference type="RefSeq" id="WP_198498300.1">
    <property type="nucleotide sequence ID" value="NZ_CP065989.1"/>
</dbReference>
<keyword evidence="10 15" id="KW-0472">Membrane</keyword>
<feature type="transmembrane region" description="Helical" evidence="15">
    <location>
        <begin position="219"/>
        <end position="238"/>
    </location>
</feature>
<dbReference type="CDD" id="cd10322">
    <property type="entry name" value="SLC5sbd"/>
    <property type="match status" value="1"/>
</dbReference>
<feature type="transmembrane region" description="Helical" evidence="15">
    <location>
        <begin position="350"/>
        <end position="372"/>
    </location>
</feature>
<feature type="transmembrane region" description="Helical" evidence="15">
    <location>
        <begin position="258"/>
        <end position="280"/>
    </location>
</feature>
<keyword evidence="7 15" id="KW-1133">Transmembrane helix</keyword>
<evidence type="ECO:0000256" key="9">
    <source>
        <dbReference type="ARBA" id="ARBA00023065"/>
    </source>
</evidence>
<evidence type="ECO:0000256" key="7">
    <source>
        <dbReference type="ARBA" id="ARBA00022989"/>
    </source>
</evidence>
<dbReference type="InterPro" id="IPR050277">
    <property type="entry name" value="Sodium:Solute_Symporter"/>
</dbReference>
<dbReference type="PANTHER" id="PTHR48086">
    <property type="entry name" value="SODIUM/PROLINE SYMPORTER-RELATED"/>
    <property type="match status" value="1"/>
</dbReference>
<gene>
    <name evidence="16" type="ORF">I6H47_09345</name>
</gene>
<evidence type="ECO:0000256" key="11">
    <source>
        <dbReference type="ARBA" id="ARBA00023201"/>
    </source>
</evidence>
<feature type="transmembrane region" description="Helical" evidence="15">
    <location>
        <begin position="182"/>
        <end position="199"/>
    </location>
</feature>
<evidence type="ECO:0000313" key="16">
    <source>
        <dbReference type="EMBL" id="QQB13073.1"/>
    </source>
</evidence>
<dbReference type="EMBL" id="CP065989">
    <property type="protein sequence ID" value="QQB13073.1"/>
    <property type="molecule type" value="Genomic_DNA"/>
</dbReference>
<reference evidence="16 17" key="1">
    <citation type="submission" date="2020-12" db="EMBL/GenBank/DDBJ databases">
        <title>FDA dAtabase for Regulatory Grade micrObial Sequences (FDA-ARGOS): Supporting development and validation of Infectious Disease Dx tests.</title>
        <authorList>
            <person name="Sproer C."/>
            <person name="Gronow S."/>
            <person name="Severitt S."/>
            <person name="Schroder I."/>
            <person name="Tallon L."/>
            <person name="Sadzewicz L."/>
            <person name="Zhao X."/>
            <person name="Boylan J."/>
            <person name="Ott S."/>
            <person name="Bowen H."/>
            <person name="Vavikolanu K."/>
            <person name="Mehta A."/>
            <person name="Aluvathingal J."/>
            <person name="Nadendla S."/>
            <person name="Lowell S."/>
            <person name="Myers T."/>
            <person name="Yan Y."/>
            <person name="Sichtig H."/>
        </authorList>
    </citation>
    <scope>NUCLEOTIDE SEQUENCE [LARGE SCALE GENOMIC DNA]</scope>
    <source>
        <strain evidence="16 17">FDAARGOS_990</strain>
    </source>
</reference>
<dbReference type="AlphaFoldDB" id="A0A7T4DHV2"/>
<feature type="transmembrane region" description="Helical" evidence="15">
    <location>
        <begin position="378"/>
        <end position="400"/>
    </location>
</feature>
<comment type="subcellular location">
    <subcellularLocation>
        <location evidence="1">Cell membrane</location>
        <topology evidence="1">Multi-pass membrane protein</topology>
    </subcellularLocation>
</comment>
<protein>
    <submittedName>
        <fullName evidence="16">Sodium:solute symporter family protein</fullName>
    </submittedName>
</protein>
<accession>A0A7T4DHV2</accession>
<dbReference type="InterPro" id="IPR001734">
    <property type="entry name" value="Na/solute_symporter"/>
</dbReference>
<evidence type="ECO:0000313" key="17">
    <source>
        <dbReference type="Proteomes" id="UP000595374"/>
    </source>
</evidence>
<evidence type="ECO:0000256" key="13">
    <source>
        <dbReference type="RuleBase" id="RU362091"/>
    </source>
</evidence>
<dbReference type="Gene3D" id="1.20.1730.10">
    <property type="entry name" value="Sodium/glucose cotransporter"/>
    <property type="match status" value="1"/>
</dbReference>